<gene>
    <name evidence="1" type="primary">hxsD</name>
    <name evidence="2" type="ORF">GHO39_20830</name>
    <name evidence="1" type="ORF">GHO40_19500</name>
</gene>
<dbReference type="AlphaFoldDB" id="A0A6A7YEA5"/>
<reference evidence="3 4" key="1">
    <citation type="submission" date="2019-10" db="EMBL/GenBank/DDBJ databases">
        <title>Evaluation of single-gene subtyping targets for Pseudomonas.</title>
        <authorList>
            <person name="Reichler S.J."/>
            <person name="Orsi R.H."/>
            <person name="Wiedmann M."/>
            <person name="Martin N.H."/>
            <person name="Murphy S.I."/>
        </authorList>
    </citation>
    <scope>NUCLEOTIDE SEQUENCE [LARGE SCALE GENOMIC DNA]</scope>
    <source>
        <strain evidence="2 4">FSL R10-3254</strain>
        <strain evidence="1 3">FSL R10-3257</strain>
    </source>
</reference>
<proteinExistence type="predicted"/>
<protein>
    <submittedName>
        <fullName evidence="1">His-Xaa-Ser system protein HxsD</fullName>
    </submittedName>
</protein>
<name>A0A6A7YEA5_9PSED</name>
<dbReference type="InterPro" id="IPR023974">
    <property type="entry name" value="HxsD"/>
</dbReference>
<dbReference type="RefSeq" id="WP_153330234.1">
    <property type="nucleotide sequence ID" value="NZ_JANLOE010000056.1"/>
</dbReference>
<evidence type="ECO:0000313" key="4">
    <source>
        <dbReference type="Proteomes" id="UP000489190"/>
    </source>
</evidence>
<evidence type="ECO:0000313" key="3">
    <source>
        <dbReference type="Proteomes" id="UP000441404"/>
    </source>
</evidence>
<organism evidence="1 3">
    <name type="scientific">Pseudomonas helleri</name>
    <dbReference type="NCBI Taxonomy" id="1608996"/>
    <lineage>
        <taxon>Bacteria</taxon>
        <taxon>Pseudomonadati</taxon>
        <taxon>Pseudomonadota</taxon>
        <taxon>Gammaproteobacteria</taxon>
        <taxon>Pseudomonadales</taxon>
        <taxon>Pseudomonadaceae</taxon>
        <taxon>Pseudomonas</taxon>
    </lineage>
</organism>
<accession>A0A6A7YEA5</accession>
<dbReference type="EMBL" id="WIWJ01000040">
    <property type="protein sequence ID" value="MQT48891.1"/>
    <property type="molecule type" value="Genomic_DNA"/>
</dbReference>
<dbReference type="Proteomes" id="UP000489190">
    <property type="component" value="Unassembled WGS sequence"/>
</dbReference>
<evidence type="ECO:0000313" key="2">
    <source>
        <dbReference type="EMBL" id="MQT91565.1"/>
    </source>
</evidence>
<dbReference type="EMBL" id="WIWI01000065">
    <property type="protein sequence ID" value="MQT91565.1"/>
    <property type="molecule type" value="Genomic_DNA"/>
</dbReference>
<comment type="caution">
    <text evidence="1">The sequence shown here is derived from an EMBL/GenBank/DDBJ whole genome shotgun (WGS) entry which is preliminary data.</text>
</comment>
<sequence length="99" mass="10829">MNWPVIMHVCEAAYPLGVVQRAAYSLADTLAIEVSVEPGQVKLSIFPSQDQLTLPSARVRPLVLQHLNDFALRNHINRETAGLREVLARAALTGCGLPQ</sequence>
<evidence type="ECO:0000313" key="1">
    <source>
        <dbReference type="EMBL" id="MQT48891.1"/>
    </source>
</evidence>
<dbReference type="NCBIfam" id="TIGR03976">
    <property type="entry name" value="chp_LLNDYxLRE"/>
    <property type="match status" value="1"/>
</dbReference>
<dbReference type="Proteomes" id="UP000441404">
    <property type="component" value="Unassembled WGS sequence"/>
</dbReference>